<comment type="similarity">
    <text evidence="1 13">Belongs to the reverse transcriptase family. Telomerase subfamily.</text>
</comment>
<gene>
    <name evidence="15" type="ordered locus">KLTH0E08470g</name>
</gene>
<evidence type="ECO:0000313" key="16">
    <source>
        <dbReference type="Proteomes" id="UP000002036"/>
    </source>
</evidence>
<dbReference type="EMBL" id="CU928169">
    <property type="protein sequence ID" value="CAR23407.1"/>
    <property type="molecule type" value="Genomic_DNA"/>
</dbReference>
<dbReference type="InterPro" id="IPR003545">
    <property type="entry name" value="Telomerase_RT"/>
</dbReference>
<keyword evidence="7 13" id="KW-0479">Metal-binding</keyword>
<dbReference type="PANTHER" id="PTHR12066:SF0">
    <property type="entry name" value="TELOMERASE REVERSE TRANSCRIPTASE"/>
    <property type="match status" value="1"/>
</dbReference>
<protein>
    <recommendedName>
        <fullName evidence="3 13">Telomerase reverse transcriptase</fullName>
        <ecNumber evidence="2 13">2.7.7.49</ecNumber>
    </recommendedName>
    <alternativeName>
        <fullName evidence="13">Telomerase catalytic subunit</fullName>
    </alternativeName>
</protein>
<dbReference type="PANTHER" id="PTHR12066">
    <property type="entry name" value="TELOMERASE REVERSE TRANSCRIPTASE"/>
    <property type="match status" value="1"/>
</dbReference>
<dbReference type="GO" id="GO:0003720">
    <property type="term" value="F:telomerase activity"/>
    <property type="evidence" value="ECO:0007669"/>
    <property type="project" value="InterPro"/>
</dbReference>
<evidence type="ECO:0000256" key="2">
    <source>
        <dbReference type="ARBA" id="ARBA00012493"/>
    </source>
</evidence>
<dbReference type="OMA" id="CYDSIPR"/>
<dbReference type="PRINTS" id="PR01365">
    <property type="entry name" value="TELOMERASERT"/>
</dbReference>
<organism evidence="15 16">
    <name type="scientific">Lachancea thermotolerans (strain ATCC 56472 / CBS 6340 / NRRL Y-8284)</name>
    <name type="common">Yeast</name>
    <name type="synonym">Kluyveromyces thermotolerans</name>
    <dbReference type="NCBI Taxonomy" id="559295"/>
    <lineage>
        <taxon>Eukaryota</taxon>
        <taxon>Fungi</taxon>
        <taxon>Dikarya</taxon>
        <taxon>Ascomycota</taxon>
        <taxon>Saccharomycotina</taxon>
        <taxon>Saccharomycetes</taxon>
        <taxon>Saccharomycetales</taxon>
        <taxon>Saccharomycetaceae</taxon>
        <taxon>Lachancea</taxon>
    </lineage>
</organism>
<dbReference type="HOGENOM" id="CLU_012565_0_0_1"/>
<keyword evidence="5 13" id="KW-0808">Transferase</keyword>
<name>C5DHZ6_LACTC</name>
<comment type="function">
    <text evidence="13">Telomerase is a ribonucleoprotein enzyme essential for the replication of chromosome termini in most eukaryotes. It elongates telomeres. It is a reverse transcriptase that adds simple sequence repeats to chromosome ends by copying a template sequence within the RNA component of the enzyme.</text>
</comment>
<evidence type="ECO:0000256" key="11">
    <source>
        <dbReference type="ARBA" id="ARBA00023242"/>
    </source>
</evidence>
<comment type="catalytic activity">
    <reaction evidence="12 13">
        <text>DNA(n) + a 2'-deoxyribonucleoside 5'-triphosphate = DNA(n+1) + diphosphate</text>
        <dbReference type="Rhea" id="RHEA:22508"/>
        <dbReference type="Rhea" id="RHEA-COMP:17339"/>
        <dbReference type="Rhea" id="RHEA-COMP:17340"/>
        <dbReference type="ChEBI" id="CHEBI:33019"/>
        <dbReference type="ChEBI" id="CHEBI:61560"/>
        <dbReference type="ChEBI" id="CHEBI:173112"/>
        <dbReference type="EC" id="2.7.7.49"/>
    </reaction>
</comment>
<dbReference type="Proteomes" id="UP000002036">
    <property type="component" value="Chromosome E"/>
</dbReference>
<dbReference type="InParanoid" id="C5DHZ6"/>
<dbReference type="FunCoup" id="C5DHZ6">
    <property type="interactions" value="338"/>
</dbReference>
<keyword evidence="8 13" id="KW-0460">Magnesium</keyword>
<dbReference type="SMART" id="SM00975">
    <property type="entry name" value="Telomerase_RBD"/>
    <property type="match status" value="1"/>
</dbReference>
<feature type="domain" description="Reverse transcriptase" evidence="14">
    <location>
        <begin position="403"/>
        <end position="704"/>
    </location>
</feature>
<dbReference type="InterPro" id="IPR000477">
    <property type="entry name" value="RT_dom"/>
</dbReference>
<keyword evidence="16" id="KW-1185">Reference proteome</keyword>
<keyword evidence="6 13" id="KW-0548">Nucleotidyltransferase</keyword>
<dbReference type="EC" id="2.7.7.49" evidence="2 13"/>
<evidence type="ECO:0000256" key="6">
    <source>
        <dbReference type="ARBA" id="ARBA00022695"/>
    </source>
</evidence>
<evidence type="ECO:0000256" key="5">
    <source>
        <dbReference type="ARBA" id="ARBA00022679"/>
    </source>
</evidence>
<evidence type="ECO:0000256" key="12">
    <source>
        <dbReference type="ARBA" id="ARBA00048173"/>
    </source>
</evidence>
<dbReference type="GO" id="GO:0000333">
    <property type="term" value="C:telomerase catalytic core complex"/>
    <property type="evidence" value="ECO:0007669"/>
    <property type="project" value="TreeGrafter"/>
</dbReference>
<evidence type="ECO:0000313" key="15">
    <source>
        <dbReference type="EMBL" id="CAR23407.1"/>
    </source>
</evidence>
<evidence type="ECO:0000256" key="10">
    <source>
        <dbReference type="ARBA" id="ARBA00022918"/>
    </source>
</evidence>
<evidence type="ECO:0000256" key="7">
    <source>
        <dbReference type="ARBA" id="ARBA00022723"/>
    </source>
</evidence>
<dbReference type="InterPro" id="IPR021891">
    <property type="entry name" value="Telomerase_RBD"/>
</dbReference>
<accession>C5DHZ6</accession>
<dbReference type="GO" id="GO:0000781">
    <property type="term" value="C:chromosome, telomeric region"/>
    <property type="evidence" value="ECO:0007669"/>
    <property type="project" value="UniProtKB-SubCell"/>
</dbReference>
<evidence type="ECO:0000256" key="3">
    <source>
        <dbReference type="ARBA" id="ARBA00016182"/>
    </source>
</evidence>
<evidence type="ECO:0000256" key="9">
    <source>
        <dbReference type="ARBA" id="ARBA00022895"/>
    </source>
</evidence>
<sequence length="854" mass="97569">MKTLCEFIWRSAESSNDPQLSKHISEIWEKTDESFREATLHYFVTANCKCWDVPSIPTNDQSSVVDQCVAFLVRKKVFNNVITFGYRAADHSQVASLLHCQSTNLNVTRLKRGIWKTVYGVLGNKRFVELMINHSIFEFGGTAYTQILGIVPREQEKLGSAQCRSSNKAPEYLDSTLYLYKNKGNYSPSKAIPCSPEALWDQMFQIDWKDFELSHHSQLAGVRQLLGQIIKNHQKIKYHHILNNICPRTDMQDDPNNNLCQTDIKLVSRFLVVIFEKTFPLMFFGSRYNRSKILSKIRPLLKLKLHGRMPFSIITEGFRTSDVVWLGKCSKTDPRAALLLQDLITQLVEWVFRRFIPSVISSVFHCCEVSATREIVFFRFDVWKAMADPFLCAYVRDNLKKKSECCCHEAAWKMNHGCLRLVPKKKKKQFRVIFVPLRGCKTEKIAQHEEFIRKTIKPAICVLQFLASETSPLAKKLSSPSDIPSSICLFKETLKKTYGCVPKLYFIKFDIESCYDSIPACKAVKVLEKRLANHSEFFIRSQSYFDPVKRTLKRFSTINAQSTPCEGGVAIDKVQTVHFTKHEILTIIKSEIEKSAIIHEGECYTRKKGIFQGTSLSAAIVDLFYSDLMENETVFSKRNRSESLVLRLADDFLVISISKSYIESVERTVCAGFQEYNAYSNQDKILTHASPRRNEYVRFCAMDLNLQSLEVLKHTETLSTTCAFSSSTRTLYHNLSSNFKKVLSNDLIDPNLNSSDTILKQVFFACINVAESFCLSYVGNPAPLHGFIGFIRKLAEIAEVSCERAFPNQGISSDARKAVFSVFVNFLKDKNMNVQNTSRAIQALLQLTKTINSK</sequence>
<dbReference type="AlphaFoldDB" id="C5DHZ6"/>
<reference evidence="15 16" key="1">
    <citation type="journal article" date="2009" name="Genome Res.">
        <title>Comparative genomics of protoploid Saccharomycetaceae.</title>
        <authorList>
            <consortium name="The Genolevures Consortium"/>
            <person name="Souciet J.-L."/>
            <person name="Dujon B."/>
            <person name="Gaillardin C."/>
            <person name="Johnston M."/>
            <person name="Baret P.V."/>
            <person name="Cliften P."/>
            <person name="Sherman D.J."/>
            <person name="Weissenbach J."/>
            <person name="Westhof E."/>
            <person name="Wincker P."/>
            <person name="Jubin C."/>
            <person name="Poulain J."/>
            <person name="Barbe V."/>
            <person name="Segurens B."/>
            <person name="Artiguenave F."/>
            <person name="Anthouard V."/>
            <person name="Vacherie B."/>
            <person name="Val M.-E."/>
            <person name="Fulton R.S."/>
            <person name="Minx P."/>
            <person name="Wilson R."/>
            <person name="Durrens P."/>
            <person name="Jean G."/>
            <person name="Marck C."/>
            <person name="Martin T."/>
            <person name="Nikolski M."/>
            <person name="Rolland T."/>
            <person name="Seret M.-L."/>
            <person name="Casaregola S."/>
            <person name="Despons L."/>
            <person name="Fairhead C."/>
            <person name="Fischer G."/>
            <person name="Lafontaine I."/>
            <person name="Leh V."/>
            <person name="Lemaire M."/>
            <person name="de Montigny J."/>
            <person name="Neuveglise C."/>
            <person name="Thierry A."/>
            <person name="Blanc-Lenfle I."/>
            <person name="Bleykasten C."/>
            <person name="Diffels J."/>
            <person name="Fritsch E."/>
            <person name="Frangeul L."/>
            <person name="Goeffon A."/>
            <person name="Jauniaux N."/>
            <person name="Kachouri-Lafond R."/>
            <person name="Payen C."/>
            <person name="Potier S."/>
            <person name="Pribylova L."/>
            <person name="Ozanne C."/>
            <person name="Richard G.-F."/>
            <person name="Sacerdot C."/>
            <person name="Straub M.-L."/>
            <person name="Talla E."/>
        </authorList>
    </citation>
    <scope>NUCLEOTIDE SEQUENCE [LARGE SCALE GENOMIC DNA]</scope>
    <source>
        <strain evidence="16">ATCC 56472 / CBS 6340 / NRRL Y-8284</strain>
    </source>
</reference>
<keyword evidence="11 13" id="KW-0539">Nucleus</keyword>
<dbReference type="GO" id="GO:0042162">
    <property type="term" value="F:telomeric DNA binding"/>
    <property type="evidence" value="ECO:0007669"/>
    <property type="project" value="TreeGrafter"/>
</dbReference>
<dbReference type="eggNOG" id="KOG1005">
    <property type="taxonomic scope" value="Eukaryota"/>
</dbReference>
<comment type="subcellular location">
    <subcellularLocation>
        <location evidence="13">Nucleus</location>
    </subcellularLocation>
    <subcellularLocation>
        <location evidence="13">Chromosome</location>
        <location evidence="13">Telomere</location>
    </subcellularLocation>
</comment>
<proteinExistence type="inferred from homology"/>
<keyword evidence="9 13" id="KW-0779">Telomere</keyword>
<dbReference type="CDD" id="cd01648">
    <property type="entry name" value="TERT"/>
    <property type="match status" value="1"/>
</dbReference>
<dbReference type="Pfam" id="PF12009">
    <property type="entry name" value="Telomerase_RBD"/>
    <property type="match status" value="1"/>
</dbReference>
<dbReference type="GO" id="GO:0046872">
    <property type="term" value="F:metal ion binding"/>
    <property type="evidence" value="ECO:0007669"/>
    <property type="project" value="UniProtKB-KW"/>
</dbReference>
<keyword evidence="10 13" id="KW-0695">RNA-directed DNA polymerase</keyword>
<dbReference type="PROSITE" id="PS50878">
    <property type="entry name" value="RT_POL"/>
    <property type="match status" value="1"/>
</dbReference>
<keyword evidence="4 13" id="KW-0158">Chromosome</keyword>
<dbReference type="STRING" id="559295.C5DHZ6"/>
<dbReference type="OrthoDB" id="289721at2759"/>
<dbReference type="GeneID" id="8292005"/>
<evidence type="ECO:0000256" key="13">
    <source>
        <dbReference type="RuleBase" id="RU365061"/>
    </source>
</evidence>
<dbReference type="GO" id="GO:0070034">
    <property type="term" value="F:telomerase RNA binding"/>
    <property type="evidence" value="ECO:0007669"/>
    <property type="project" value="TreeGrafter"/>
</dbReference>
<evidence type="ECO:0000256" key="8">
    <source>
        <dbReference type="ARBA" id="ARBA00022842"/>
    </source>
</evidence>
<dbReference type="RefSeq" id="XP_002553844.1">
    <property type="nucleotide sequence ID" value="XM_002553798.1"/>
</dbReference>
<dbReference type="GO" id="GO:0007004">
    <property type="term" value="P:telomere maintenance via telomerase"/>
    <property type="evidence" value="ECO:0007669"/>
    <property type="project" value="TreeGrafter"/>
</dbReference>
<dbReference type="Gene3D" id="1.10.132.70">
    <property type="match status" value="1"/>
</dbReference>
<evidence type="ECO:0000256" key="4">
    <source>
        <dbReference type="ARBA" id="ARBA00022454"/>
    </source>
</evidence>
<evidence type="ECO:0000259" key="14">
    <source>
        <dbReference type="PROSITE" id="PS50878"/>
    </source>
</evidence>
<dbReference type="KEGG" id="lth:KLTH0E08470g"/>
<evidence type="ECO:0000256" key="1">
    <source>
        <dbReference type="ARBA" id="ARBA00008001"/>
    </source>
</evidence>